<feature type="binding site" evidence="12">
    <location>
        <position position="270"/>
    </location>
    <ligand>
        <name>K(+)</name>
        <dbReference type="ChEBI" id="CHEBI:29103"/>
    </ligand>
</feature>
<evidence type="ECO:0000313" key="15">
    <source>
        <dbReference type="Proteomes" id="UP000502508"/>
    </source>
</evidence>
<evidence type="ECO:0000256" key="9">
    <source>
        <dbReference type="ARBA" id="ARBA00022842"/>
    </source>
</evidence>
<feature type="binding site" evidence="12">
    <location>
        <begin position="239"/>
        <end position="240"/>
    </location>
    <ligand>
        <name>ATP</name>
        <dbReference type="ChEBI" id="CHEBI:30616"/>
    </ligand>
</feature>
<dbReference type="PRINTS" id="PR00990">
    <property type="entry name" value="RIBOKINASE"/>
</dbReference>
<dbReference type="PANTHER" id="PTHR10584">
    <property type="entry name" value="SUGAR KINASE"/>
    <property type="match status" value="1"/>
</dbReference>
<dbReference type="GO" id="GO:0019303">
    <property type="term" value="P:D-ribose catabolic process"/>
    <property type="evidence" value="ECO:0007669"/>
    <property type="project" value="UniProtKB-UniRule"/>
</dbReference>
<feature type="binding site" evidence="12">
    <location>
        <position position="275"/>
    </location>
    <ligand>
        <name>K(+)</name>
        <dbReference type="ChEBI" id="CHEBI:29103"/>
    </ligand>
</feature>
<evidence type="ECO:0000256" key="2">
    <source>
        <dbReference type="ARBA" id="ARBA00012035"/>
    </source>
</evidence>
<evidence type="ECO:0000256" key="8">
    <source>
        <dbReference type="ARBA" id="ARBA00022840"/>
    </source>
</evidence>
<dbReference type="PROSITE" id="PS00584">
    <property type="entry name" value="PFKB_KINASES_2"/>
    <property type="match status" value="1"/>
</dbReference>
<feature type="binding site" evidence="12">
    <location>
        <position position="139"/>
    </location>
    <ligand>
        <name>substrate</name>
    </ligand>
</feature>
<dbReference type="InterPro" id="IPR002173">
    <property type="entry name" value="Carboh/pur_kinase_PfkB_CS"/>
</dbReference>
<dbReference type="InterPro" id="IPR029056">
    <property type="entry name" value="Ribokinase-like"/>
</dbReference>
<keyword evidence="9 12" id="KW-0460">Magnesium</keyword>
<sequence>MSTVVVVGSVNVDLVAVGERMPLPGETVSMSHFTQEHGGKGANQAAAAVALGAKTHLVGAVGDDHWGTVARRQLADRGVRVEALTTVAGPTGTAIILVDGAGENSIAIVPGANAAVTPDLVTSALADVTGDAVVVACLEIPLDAVHAAATAARTRGWRFVLNPAPAQPLPDSLLGLVSVLTPNQTEVSTLGGTESLLATGVEAVVVTHGGAGCTVHVAGADPVPVPPCAADVVDTTGAGDAFTAGLAVALADGQPLAAAVRWAAAAGAIATEGLGAQGSLPTPPAVAARLASG</sequence>
<feature type="binding site" evidence="12">
    <location>
        <position position="273"/>
    </location>
    <ligand>
        <name>K(+)</name>
        <dbReference type="ChEBI" id="CHEBI:29103"/>
    </ligand>
</feature>
<protein>
    <recommendedName>
        <fullName evidence="3 12">Ribokinase</fullName>
        <shortName evidence="12">RK</shortName>
        <ecNumber evidence="2 12">2.7.1.15</ecNumber>
    </recommendedName>
</protein>
<evidence type="ECO:0000259" key="13">
    <source>
        <dbReference type="Pfam" id="PF00294"/>
    </source>
</evidence>
<evidence type="ECO:0000256" key="12">
    <source>
        <dbReference type="HAMAP-Rule" id="MF_01987"/>
    </source>
</evidence>
<reference evidence="14 15" key="2">
    <citation type="submission" date="2020-03" db="EMBL/GenBank/DDBJ databases">
        <authorList>
            <person name="Ichikawa N."/>
            <person name="Kimura A."/>
            <person name="Kitahashi Y."/>
            <person name="Uohara A."/>
        </authorList>
    </citation>
    <scope>NUCLEOTIDE SEQUENCE [LARGE SCALE GENOMIC DNA]</scope>
    <source>
        <strain evidence="14 15">NBRC 107702</strain>
    </source>
</reference>
<gene>
    <name evidence="14" type="primary">rbsK_1</name>
    <name evidence="12" type="synonym">rbsK</name>
    <name evidence="14" type="ORF">Pflav_044020</name>
</gene>
<dbReference type="KEGG" id="pfla:Pflav_044020"/>
<dbReference type="HAMAP" id="MF_01987">
    <property type="entry name" value="Ribokinase"/>
    <property type="match status" value="1"/>
</dbReference>
<feature type="binding site" evidence="12">
    <location>
        <position position="234"/>
    </location>
    <ligand>
        <name>K(+)</name>
        <dbReference type="ChEBI" id="CHEBI:29103"/>
    </ligand>
</feature>
<comment type="catalytic activity">
    <reaction evidence="12">
        <text>D-ribose + ATP = D-ribose 5-phosphate + ADP + H(+)</text>
        <dbReference type="Rhea" id="RHEA:13697"/>
        <dbReference type="ChEBI" id="CHEBI:15378"/>
        <dbReference type="ChEBI" id="CHEBI:30616"/>
        <dbReference type="ChEBI" id="CHEBI:47013"/>
        <dbReference type="ChEBI" id="CHEBI:78346"/>
        <dbReference type="ChEBI" id="CHEBI:456216"/>
        <dbReference type="EC" id="2.7.1.15"/>
    </reaction>
</comment>
<keyword evidence="7 12" id="KW-0418">Kinase</keyword>
<comment type="subcellular location">
    <subcellularLocation>
        <location evidence="12">Cytoplasm</location>
    </subcellularLocation>
</comment>
<evidence type="ECO:0000313" key="14">
    <source>
        <dbReference type="EMBL" id="BCB77992.1"/>
    </source>
</evidence>
<feature type="binding site" evidence="12">
    <location>
        <position position="240"/>
    </location>
    <ligand>
        <name>substrate</name>
    </ligand>
</feature>
<evidence type="ECO:0000256" key="4">
    <source>
        <dbReference type="ARBA" id="ARBA00022679"/>
    </source>
</evidence>
<keyword evidence="11 12" id="KW-0119">Carbohydrate metabolism</keyword>
<comment type="pathway">
    <text evidence="12">Carbohydrate metabolism; D-ribose degradation; D-ribose 5-phosphate from beta-D-ribopyranose: step 2/2.</text>
</comment>
<evidence type="ECO:0000256" key="6">
    <source>
        <dbReference type="ARBA" id="ARBA00022741"/>
    </source>
</evidence>
<dbReference type="SUPFAM" id="SSF53613">
    <property type="entry name" value="Ribokinase-like"/>
    <property type="match status" value="1"/>
</dbReference>
<feature type="domain" description="Carbohydrate kinase PfkB" evidence="13">
    <location>
        <begin position="1"/>
        <end position="282"/>
    </location>
</feature>
<dbReference type="Pfam" id="PF00294">
    <property type="entry name" value="PfkB"/>
    <property type="match status" value="1"/>
</dbReference>
<comment type="subunit">
    <text evidence="12">Homodimer.</text>
</comment>
<reference evidence="14 15" key="1">
    <citation type="submission" date="2020-03" db="EMBL/GenBank/DDBJ databases">
        <title>Whole genome shotgun sequence of Phytohabitans flavus NBRC 107702.</title>
        <authorList>
            <person name="Komaki H."/>
            <person name="Tamura T."/>
        </authorList>
    </citation>
    <scope>NUCLEOTIDE SEQUENCE [LARGE SCALE GENOMIC DNA]</scope>
    <source>
        <strain evidence="14 15">NBRC 107702</strain>
    </source>
</reference>
<dbReference type="GO" id="GO:0004747">
    <property type="term" value="F:ribokinase activity"/>
    <property type="evidence" value="ECO:0007669"/>
    <property type="project" value="UniProtKB-UniRule"/>
</dbReference>
<dbReference type="EMBL" id="AP022870">
    <property type="protein sequence ID" value="BCB77992.1"/>
    <property type="molecule type" value="Genomic_DNA"/>
</dbReference>
<name>A0A6F8XVV5_9ACTN</name>
<dbReference type="UniPathway" id="UPA00916">
    <property type="reaction ID" value="UER00889"/>
</dbReference>
<feature type="binding site" evidence="12">
    <location>
        <begin position="207"/>
        <end position="212"/>
    </location>
    <ligand>
        <name>ATP</name>
        <dbReference type="ChEBI" id="CHEBI:30616"/>
    </ligand>
</feature>
<keyword evidence="6 12" id="KW-0547">Nucleotide-binding</keyword>
<dbReference type="EC" id="2.7.1.15" evidence="2 12"/>
<comment type="similarity">
    <text evidence="1">Belongs to the carbohydrate kinase pfkB family.</text>
</comment>
<keyword evidence="5 12" id="KW-0479">Metal-binding</keyword>
<feature type="binding site" evidence="12">
    <location>
        <begin position="11"/>
        <end position="13"/>
    </location>
    <ligand>
        <name>substrate</name>
    </ligand>
</feature>
<feature type="binding site" evidence="12">
    <location>
        <position position="236"/>
    </location>
    <ligand>
        <name>K(+)</name>
        <dbReference type="ChEBI" id="CHEBI:29103"/>
    </ligand>
</feature>
<dbReference type="InterPro" id="IPR011877">
    <property type="entry name" value="Ribokinase"/>
</dbReference>
<keyword evidence="15" id="KW-1185">Reference proteome</keyword>
<dbReference type="Gene3D" id="3.40.1190.20">
    <property type="match status" value="1"/>
</dbReference>
<feature type="active site" description="Proton acceptor" evidence="12">
    <location>
        <position position="240"/>
    </location>
</feature>
<dbReference type="PANTHER" id="PTHR10584:SF166">
    <property type="entry name" value="RIBOKINASE"/>
    <property type="match status" value="1"/>
</dbReference>
<accession>A0A6F8XVV5</accession>
<organism evidence="14 15">
    <name type="scientific">Phytohabitans flavus</name>
    <dbReference type="NCBI Taxonomy" id="1076124"/>
    <lineage>
        <taxon>Bacteria</taxon>
        <taxon>Bacillati</taxon>
        <taxon>Actinomycetota</taxon>
        <taxon>Actinomycetes</taxon>
        <taxon>Micromonosporales</taxon>
        <taxon>Micromonosporaceae</taxon>
    </lineage>
</organism>
<evidence type="ECO:0000256" key="10">
    <source>
        <dbReference type="ARBA" id="ARBA00022958"/>
    </source>
</evidence>
<dbReference type="GO" id="GO:0005829">
    <property type="term" value="C:cytosol"/>
    <property type="evidence" value="ECO:0007669"/>
    <property type="project" value="TreeGrafter"/>
</dbReference>
<dbReference type="GO" id="GO:0005524">
    <property type="term" value="F:ATP binding"/>
    <property type="evidence" value="ECO:0007669"/>
    <property type="project" value="UniProtKB-UniRule"/>
</dbReference>
<proteinExistence type="inferred from homology"/>
<dbReference type="Proteomes" id="UP000502508">
    <property type="component" value="Chromosome"/>
</dbReference>
<comment type="function">
    <text evidence="12">Catalyzes the phosphorylation of ribose at O-5 in a reaction requiring ATP and magnesium. The resulting D-ribose-5-phosphate can then be used either for sythesis of nucleotides, histidine, and tryptophan, or as a component of the pentose phosphate pathway.</text>
</comment>
<comment type="similarity">
    <text evidence="12">Belongs to the carbohydrate kinase PfkB family. Ribokinase subfamily.</text>
</comment>
<dbReference type="RefSeq" id="WP_173037631.1">
    <property type="nucleotide sequence ID" value="NZ_AP022870.1"/>
</dbReference>
<evidence type="ECO:0000256" key="1">
    <source>
        <dbReference type="ARBA" id="ARBA00005380"/>
    </source>
</evidence>
<feature type="binding site" evidence="12">
    <location>
        <position position="183"/>
    </location>
    <ligand>
        <name>ATP</name>
        <dbReference type="ChEBI" id="CHEBI:30616"/>
    </ligand>
</feature>
<feature type="binding site" evidence="12">
    <location>
        <begin position="39"/>
        <end position="43"/>
    </location>
    <ligand>
        <name>substrate</name>
    </ligand>
</feature>
<comment type="activity regulation">
    <text evidence="12">Activated by a monovalent cation that binds near, but not in, the active site. The most likely occupant of the site in vivo is potassium. Ion binding induces a conformational change that may alter substrate affinity.</text>
</comment>
<evidence type="ECO:0000256" key="3">
    <source>
        <dbReference type="ARBA" id="ARBA00016943"/>
    </source>
</evidence>
<dbReference type="InterPro" id="IPR002139">
    <property type="entry name" value="Ribo/fructo_kinase"/>
</dbReference>
<keyword evidence="8 12" id="KW-0067">ATP-binding</keyword>
<keyword evidence="4 12" id="KW-0808">Transferase</keyword>
<evidence type="ECO:0000256" key="5">
    <source>
        <dbReference type="ARBA" id="ARBA00022723"/>
    </source>
</evidence>
<evidence type="ECO:0000256" key="7">
    <source>
        <dbReference type="ARBA" id="ARBA00022777"/>
    </source>
</evidence>
<comment type="caution">
    <text evidence="12">Lacks conserved residue(s) required for the propagation of feature annotation.</text>
</comment>
<evidence type="ECO:0000256" key="11">
    <source>
        <dbReference type="ARBA" id="ARBA00023277"/>
    </source>
</evidence>
<dbReference type="InterPro" id="IPR011611">
    <property type="entry name" value="PfkB_dom"/>
</dbReference>
<keyword evidence="12" id="KW-0963">Cytoplasm</keyword>
<feature type="binding site" evidence="12">
    <location>
        <position position="279"/>
    </location>
    <ligand>
        <name>K(+)</name>
        <dbReference type="ChEBI" id="CHEBI:29103"/>
    </ligand>
</feature>
<keyword evidence="10 12" id="KW-0630">Potassium</keyword>
<dbReference type="CDD" id="cd01174">
    <property type="entry name" value="ribokinase"/>
    <property type="match status" value="1"/>
</dbReference>
<dbReference type="GO" id="GO:0046872">
    <property type="term" value="F:metal ion binding"/>
    <property type="evidence" value="ECO:0007669"/>
    <property type="project" value="UniProtKB-KW"/>
</dbReference>
<dbReference type="AlphaFoldDB" id="A0A6F8XVV5"/>
<comment type="cofactor">
    <cofactor evidence="12">
        <name>Mg(2+)</name>
        <dbReference type="ChEBI" id="CHEBI:18420"/>
    </cofactor>
    <text evidence="12">Requires a divalent cation, most likely magnesium in vivo, as an electrophilic catalyst to aid phosphoryl group transfer. It is the chelate of the metal and the nucleotide that is the actual substrate.</text>
</comment>